<proteinExistence type="inferred from homology"/>
<evidence type="ECO:0000313" key="14">
    <source>
        <dbReference type="Proteomes" id="UP000186383"/>
    </source>
</evidence>
<dbReference type="SMART" id="SM00854">
    <property type="entry name" value="PGA_cap"/>
    <property type="match status" value="1"/>
</dbReference>
<evidence type="ECO:0000259" key="12">
    <source>
        <dbReference type="SMART" id="SM00854"/>
    </source>
</evidence>
<dbReference type="SUPFAM" id="SSF56300">
    <property type="entry name" value="Metallo-dependent phosphatases"/>
    <property type="match status" value="1"/>
</dbReference>
<dbReference type="PANTHER" id="PTHR33393:SF12">
    <property type="entry name" value="CAPSULE BIOSYNTHESIS PROTEIN CAPA"/>
    <property type="match status" value="1"/>
</dbReference>
<keyword evidence="11" id="KW-0472">Membrane</keyword>
<evidence type="ECO:0000256" key="3">
    <source>
        <dbReference type="ARBA" id="ARBA00022729"/>
    </source>
</evidence>
<feature type="active site" description="Acyl-ester intermediate" evidence="8">
    <location>
        <position position="100"/>
    </location>
</feature>
<evidence type="ECO:0000256" key="5">
    <source>
        <dbReference type="ARBA" id="ARBA00022960"/>
    </source>
</evidence>
<evidence type="ECO:0000256" key="6">
    <source>
        <dbReference type="ARBA" id="ARBA00022984"/>
    </source>
</evidence>
<evidence type="ECO:0000256" key="8">
    <source>
        <dbReference type="PIRSR" id="PIRSR618044-1"/>
    </source>
</evidence>
<comment type="similarity">
    <text evidence="2 10">Belongs to the peptidase S11 family.</text>
</comment>
<evidence type="ECO:0000256" key="10">
    <source>
        <dbReference type="RuleBase" id="RU004016"/>
    </source>
</evidence>
<evidence type="ECO:0000256" key="1">
    <source>
        <dbReference type="ARBA" id="ARBA00005662"/>
    </source>
</evidence>
<feature type="domain" description="Capsule synthesis protein CapA" evidence="12">
    <location>
        <begin position="334"/>
        <end position="573"/>
    </location>
</feature>
<dbReference type="Gene3D" id="3.60.21.10">
    <property type="match status" value="1"/>
</dbReference>
<dbReference type="Proteomes" id="UP000186383">
    <property type="component" value="Unassembled WGS sequence"/>
</dbReference>
<dbReference type="AlphaFoldDB" id="A0A0G0FF17"/>
<feature type="transmembrane region" description="Helical" evidence="11">
    <location>
        <begin position="12"/>
        <end position="30"/>
    </location>
</feature>
<evidence type="ECO:0000256" key="9">
    <source>
        <dbReference type="PIRSR" id="PIRSR618044-2"/>
    </source>
</evidence>
<feature type="active site" description="Proton acceptor" evidence="8">
    <location>
        <position position="103"/>
    </location>
</feature>
<keyword evidence="3" id="KW-0732">Signal</keyword>
<dbReference type="Pfam" id="PF09587">
    <property type="entry name" value="PGA_cap"/>
    <property type="match status" value="1"/>
</dbReference>
<evidence type="ECO:0000256" key="7">
    <source>
        <dbReference type="ARBA" id="ARBA00023316"/>
    </source>
</evidence>
<dbReference type="InterPro" id="IPR052169">
    <property type="entry name" value="CW_Biosynth-Accessory"/>
</dbReference>
<dbReference type="PRINTS" id="PR00725">
    <property type="entry name" value="DADACBPTASE1"/>
</dbReference>
<evidence type="ECO:0000256" key="2">
    <source>
        <dbReference type="ARBA" id="ARBA00007164"/>
    </source>
</evidence>
<dbReference type="Gene3D" id="3.40.710.10">
    <property type="entry name" value="DD-peptidase/beta-lactamase superfamily"/>
    <property type="match status" value="1"/>
</dbReference>
<accession>A0A0G0FF17</accession>
<name>A0A0G0FF17_9BACT</name>
<dbReference type="GO" id="GO:0071555">
    <property type="term" value="P:cell wall organization"/>
    <property type="evidence" value="ECO:0007669"/>
    <property type="project" value="UniProtKB-KW"/>
</dbReference>
<keyword evidence="6" id="KW-0573">Peptidoglycan synthesis</keyword>
<dbReference type="GO" id="GO:0008360">
    <property type="term" value="P:regulation of cell shape"/>
    <property type="evidence" value="ECO:0007669"/>
    <property type="project" value="UniProtKB-KW"/>
</dbReference>
<comment type="caution">
    <text evidence="13">The sequence shown here is derived from an EMBL/GenBank/DDBJ whole genome shotgun (WGS) entry which is preliminary data.</text>
</comment>
<organism evidence="13 14">
    <name type="scientific">Candidatus Nomurabacteria bacterium GW2011_GWA1_35_8</name>
    <dbReference type="NCBI Taxonomy" id="1618727"/>
    <lineage>
        <taxon>Bacteria</taxon>
        <taxon>Candidatus Nomuraibacteriota</taxon>
    </lineage>
</organism>
<gene>
    <name evidence="13" type="ORF">UR88_C0001G0032</name>
</gene>
<dbReference type="CDD" id="cd07381">
    <property type="entry name" value="MPP_CapA"/>
    <property type="match status" value="1"/>
</dbReference>
<feature type="active site" evidence="8">
    <location>
        <position position="155"/>
    </location>
</feature>
<keyword evidence="11" id="KW-1133">Transmembrane helix</keyword>
<keyword evidence="4" id="KW-0378">Hydrolase</keyword>
<dbReference type="InterPro" id="IPR018044">
    <property type="entry name" value="Peptidase_S11"/>
</dbReference>
<dbReference type="PANTHER" id="PTHR33393">
    <property type="entry name" value="POLYGLUTAMINE SYNTHESIS ACCESSORY PROTEIN RV0574C-RELATED"/>
    <property type="match status" value="1"/>
</dbReference>
<keyword evidence="5" id="KW-0133">Cell shape</keyword>
<reference evidence="13 14" key="1">
    <citation type="journal article" date="2015" name="Nature">
        <title>rRNA introns, odd ribosomes, and small enigmatic genomes across a large radiation of phyla.</title>
        <authorList>
            <person name="Brown C.T."/>
            <person name="Hug L.A."/>
            <person name="Thomas B.C."/>
            <person name="Sharon I."/>
            <person name="Castelle C.J."/>
            <person name="Singh A."/>
            <person name="Wilkins M.J."/>
            <person name="Williams K.H."/>
            <person name="Banfield J.F."/>
        </authorList>
    </citation>
    <scope>NUCLEOTIDE SEQUENCE [LARGE SCALE GENOMIC DNA]</scope>
</reference>
<dbReference type="EMBL" id="LBQW01000001">
    <property type="protein sequence ID" value="KKP86030.1"/>
    <property type="molecule type" value="Genomic_DNA"/>
</dbReference>
<comment type="similarity">
    <text evidence="1">Belongs to the CapA family.</text>
</comment>
<dbReference type="InterPro" id="IPR029052">
    <property type="entry name" value="Metallo-depent_PP-like"/>
</dbReference>
<evidence type="ECO:0000256" key="11">
    <source>
        <dbReference type="SAM" id="Phobius"/>
    </source>
</evidence>
<dbReference type="GO" id="GO:0009252">
    <property type="term" value="P:peptidoglycan biosynthetic process"/>
    <property type="evidence" value="ECO:0007669"/>
    <property type="project" value="UniProtKB-KW"/>
</dbReference>
<dbReference type="InterPro" id="IPR001967">
    <property type="entry name" value="Peptidase_S11_N"/>
</dbReference>
<protein>
    <submittedName>
        <fullName evidence="13">Capsule synthesis protein, CapA</fullName>
    </submittedName>
</protein>
<dbReference type="GO" id="GO:0006508">
    <property type="term" value="P:proteolysis"/>
    <property type="evidence" value="ECO:0007669"/>
    <property type="project" value="InterPro"/>
</dbReference>
<dbReference type="GO" id="GO:0009002">
    <property type="term" value="F:serine-type D-Ala-D-Ala carboxypeptidase activity"/>
    <property type="evidence" value="ECO:0007669"/>
    <property type="project" value="InterPro"/>
</dbReference>
<feature type="binding site" evidence="9">
    <location>
        <position position="253"/>
    </location>
    <ligand>
        <name>substrate</name>
    </ligand>
</feature>
<dbReference type="InterPro" id="IPR019079">
    <property type="entry name" value="Capsule_synth_CapA"/>
</dbReference>
<keyword evidence="11" id="KW-0812">Transmembrane</keyword>
<evidence type="ECO:0000313" key="13">
    <source>
        <dbReference type="EMBL" id="KKP86030.1"/>
    </source>
</evidence>
<keyword evidence="7" id="KW-0961">Cell wall biogenesis/degradation</keyword>
<dbReference type="SUPFAM" id="SSF56601">
    <property type="entry name" value="beta-lactamase/transpeptidase-like"/>
    <property type="match status" value="1"/>
</dbReference>
<dbReference type="Pfam" id="PF00768">
    <property type="entry name" value="Peptidase_S11"/>
    <property type="match status" value="1"/>
</dbReference>
<dbReference type="InterPro" id="IPR012338">
    <property type="entry name" value="Beta-lactam/transpept-like"/>
</dbReference>
<evidence type="ECO:0000256" key="4">
    <source>
        <dbReference type="ARBA" id="ARBA00022801"/>
    </source>
</evidence>
<sequence length="624" mass="69557">MKHAIGSKIKLGLWVISAVVIGVFLASLVSKNIPYKESDKNTAIAIESVMPSETIPKYFYFTKDPNQKPKVSAGAYLVGDLDTGEVILTKNQDQQFPIASVSKLMTALVATESTKPDDTAKVSKKALTTYGENGNFKLGEKIKITDLIYPLLLESSNDAAEIIAEYFKRDIFIKKMNQMVNKLELSKTIFEDPSGLSSKNQSTVEDMFKLAGYINQKKPDLFQITTKRSYSNIKHNWSSNNQFLHEDGYLGGKSGFTDPALQTAISLFSIPLGETGVRNIAITILQSKDRFKDVENILKYLNKNIYYGGEADANTAWVKERTDLPIIYDQDFVILLFGGDIMLDRGVKNSVNKNFNGDYSMLFEKLGILKKSDIVFANLEGPISDIGKDMRNLYSFRMDPSAVPALKGVGLSVVSVANNHVGDWGRDAYSDTLARLKENEVLYTGGGVNIGEAEQPVIIEKYGIKIGYLGFSDVGPNWMKATESEIGILLASNPRFTEIIQNALKQVDYLIVSFHFGEEYKTKHNTRQEYLAHKAIDAGAKIVIGTHPHVVEDTEVYKNGFIAYSLGNFIFDQGFSINTMQGMLLEIKLDREGGMTIKKNVVKLNKFFQPDKIIPGKEEKVKFK</sequence>